<sequence>MYDKKDIFTAWLGFSFVFNSTECQGSINFAGADPIMNKTRDISVIGGTGDFQMARGIATLMTDAFELPVYFRLRVDIKLYECCHLLVLQETKEAVRANTIRSEGGHEKNGKAAKSGRVRETRDCESDNGRVWARRRQRRRRQALARAKDGDSDEDGLSEDDAGTSGTSRRGIWVEERSDQGVAVGEMPWIHQREVAEASWRWGEEAIKVGLARSGVVPGNRWRLSPWAGTPSLCVGCKGSPEETWVAMGLLPPGLRTLGSWLVTAAGSREWARRRWVWRRREESGLSSWSLGTTEDARCRRIEAAVELVCRGRRKRVELESEDAKEEKSPGRREGSRLGAGASRWGSAGAAGSTADSPGGRNEDGGKWGAGELRWGAALGRGCDWPLKNVWGQFAGAFVEPVETGDGCWTRVNPRRLDAPPRDCRRERGVAPASASGSDPGERLEWIDPASLEVSFMVRQENWFGIAGSARPPQRTLVVVIVVLAKV</sequence>
<evidence type="ECO:0000313" key="2">
    <source>
        <dbReference type="Proteomes" id="UP001057402"/>
    </source>
</evidence>
<dbReference type="Proteomes" id="UP001057402">
    <property type="component" value="Chromosome 6"/>
</dbReference>
<proteinExistence type="predicted"/>
<comment type="caution">
    <text evidence="1">The sequence shown here is derived from an EMBL/GenBank/DDBJ whole genome shotgun (WGS) entry which is preliminary data.</text>
</comment>
<keyword evidence="2" id="KW-1185">Reference proteome</keyword>
<gene>
    <name evidence="1" type="ORF">MLD38_020959</name>
</gene>
<dbReference type="EMBL" id="CM042885">
    <property type="protein sequence ID" value="KAI4364928.1"/>
    <property type="molecule type" value="Genomic_DNA"/>
</dbReference>
<protein>
    <submittedName>
        <fullName evidence="1">Uncharacterized protein</fullName>
    </submittedName>
</protein>
<name>A0ACB9QMN6_9MYRT</name>
<reference evidence="2" key="1">
    <citation type="journal article" date="2023" name="Front. Plant Sci.">
        <title>Chromosomal-level genome assembly of Melastoma candidum provides insights into trichome evolution.</title>
        <authorList>
            <person name="Zhong Y."/>
            <person name="Wu W."/>
            <person name="Sun C."/>
            <person name="Zou P."/>
            <person name="Liu Y."/>
            <person name="Dai S."/>
            <person name="Zhou R."/>
        </authorList>
    </citation>
    <scope>NUCLEOTIDE SEQUENCE [LARGE SCALE GENOMIC DNA]</scope>
</reference>
<organism evidence="1 2">
    <name type="scientific">Melastoma candidum</name>
    <dbReference type="NCBI Taxonomy" id="119954"/>
    <lineage>
        <taxon>Eukaryota</taxon>
        <taxon>Viridiplantae</taxon>
        <taxon>Streptophyta</taxon>
        <taxon>Embryophyta</taxon>
        <taxon>Tracheophyta</taxon>
        <taxon>Spermatophyta</taxon>
        <taxon>Magnoliopsida</taxon>
        <taxon>eudicotyledons</taxon>
        <taxon>Gunneridae</taxon>
        <taxon>Pentapetalae</taxon>
        <taxon>rosids</taxon>
        <taxon>malvids</taxon>
        <taxon>Myrtales</taxon>
        <taxon>Melastomataceae</taxon>
        <taxon>Melastomatoideae</taxon>
        <taxon>Melastomateae</taxon>
        <taxon>Melastoma</taxon>
    </lineage>
</organism>
<evidence type="ECO:0000313" key="1">
    <source>
        <dbReference type="EMBL" id="KAI4364928.1"/>
    </source>
</evidence>
<accession>A0ACB9QMN6</accession>